<dbReference type="EMBL" id="LAVV01008771">
    <property type="protein sequence ID" value="KNZ51978.1"/>
    <property type="molecule type" value="Genomic_DNA"/>
</dbReference>
<dbReference type="PANTHER" id="PTHR45691">
    <property type="entry name" value="PROTEIN DIAPHANOUS"/>
    <property type="match status" value="1"/>
</dbReference>
<dbReference type="PANTHER" id="PTHR45691:SF6">
    <property type="entry name" value="PROTEIN DIAPHANOUS"/>
    <property type="match status" value="1"/>
</dbReference>
<feature type="compositionally biased region" description="Basic and acidic residues" evidence="1">
    <location>
        <begin position="270"/>
        <end position="285"/>
    </location>
</feature>
<feature type="compositionally biased region" description="Low complexity" evidence="1">
    <location>
        <begin position="519"/>
        <end position="529"/>
    </location>
</feature>
<accession>A0A0L6UTW4</accession>
<reference evidence="2 3" key="1">
    <citation type="submission" date="2015-08" db="EMBL/GenBank/DDBJ databases">
        <title>Next Generation Sequencing and Analysis of the Genome of Puccinia sorghi L Schw, the Causal Agent of Maize Common Rust.</title>
        <authorList>
            <person name="Rochi L."/>
            <person name="Burguener G."/>
            <person name="Darino M."/>
            <person name="Turjanski A."/>
            <person name="Kreff E."/>
            <person name="Dieguez M.J."/>
            <person name="Sacco F."/>
        </authorList>
    </citation>
    <scope>NUCLEOTIDE SEQUENCE [LARGE SCALE GENOMIC DNA]</scope>
    <source>
        <strain evidence="2 3">RO10H11247</strain>
    </source>
</reference>
<feature type="compositionally biased region" description="Basic and acidic residues" evidence="1">
    <location>
        <begin position="13"/>
        <end position="22"/>
    </location>
</feature>
<organism evidence="2 3">
    <name type="scientific">Puccinia sorghi</name>
    <dbReference type="NCBI Taxonomy" id="27349"/>
    <lineage>
        <taxon>Eukaryota</taxon>
        <taxon>Fungi</taxon>
        <taxon>Dikarya</taxon>
        <taxon>Basidiomycota</taxon>
        <taxon>Pucciniomycotina</taxon>
        <taxon>Pucciniomycetes</taxon>
        <taxon>Pucciniales</taxon>
        <taxon>Pucciniaceae</taxon>
        <taxon>Puccinia</taxon>
    </lineage>
</organism>
<feature type="compositionally biased region" description="Basic and acidic residues" evidence="1">
    <location>
        <begin position="592"/>
        <end position="603"/>
    </location>
</feature>
<feature type="compositionally biased region" description="Basic residues" evidence="1">
    <location>
        <begin position="1"/>
        <end position="12"/>
    </location>
</feature>
<feature type="compositionally biased region" description="Basic and acidic residues" evidence="1">
    <location>
        <begin position="566"/>
        <end position="577"/>
    </location>
</feature>
<feature type="compositionally biased region" description="Polar residues" evidence="1">
    <location>
        <begin position="82"/>
        <end position="91"/>
    </location>
</feature>
<sequence length="613" mass="68877">MNQTTNRKKRKQKEKEKEKLEKLQQNSNNNFEFITNLKLSSLTSAASHHVRMRKRPISDPRHYGRHLHKLRHSTLKPEQHAHQQPRQTPSEYQPKKRSFTQQKSHHPSTKTTHSNNLLHLPILPNLYDPSLPITHTYPNNSYHHSLTPPRKPLPQYAISSFLSLQPDPQQETISFPPSDYDGQFTFRLEMHHVCQRLLGLHLAISTDKKNRAVQIQEAMRIAMERLDPPPAPPDMPHTNSYSMGLHDQNNHPQDRLGETFDTMSRECRQAGRDIPHATDQKACLEHRRRTRRSSSSTTAHGPSGPPPSEPPPPLPQPPAPKTQDLVPAGKPQAPEGADGRSVQGARKNKKKGKKKRSAHANANNIHHRDNYVPSRLPASYPVRAASESAFLGGGTSEWARLRLEYESRIGRGYIDPTATGLDEPGLGSPLKAHCQLGPSPIARFFVEPDEWICSFCEYELWFGDPLGLVRVIKNRKDVLRRRRRAKERAARAASGIPPSSTPSHPTASNAPPPPPPPATNVHPAVSNEPNKIKKSKNNIPSTLPHDRPPQASLLPNPPPPAPRRRQLNDHDIDDRRAPLLPPPLSSRTCRPNRTEKTPPDRLPHQPSSTPSAS</sequence>
<evidence type="ECO:0000313" key="2">
    <source>
        <dbReference type="EMBL" id="KNZ51978.1"/>
    </source>
</evidence>
<dbReference type="Proteomes" id="UP000037035">
    <property type="component" value="Unassembled WGS sequence"/>
</dbReference>
<evidence type="ECO:0000256" key="1">
    <source>
        <dbReference type="SAM" id="MobiDB-lite"/>
    </source>
</evidence>
<feature type="region of interest" description="Disordered" evidence="1">
    <location>
        <begin position="226"/>
        <end position="257"/>
    </location>
</feature>
<name>A0A0L6UTW4_9BASI</name>
<gene>
    <name evidence="2" type="ORF">VP01_3742g1</name>
</gene>
<proteinExistence type="predicted"/>
<feature type="compositionally biased region" description="Low complexity" evidence="1">
    <location>
        <begin position="491"/>
        <end position="509"/>
    </location>
</feature>
<feature type="compositionally biased region" description="Basic residues" evidence="1">
    <location>
        <begin position="346"/>
        <end position="358"/>
    </location>
</feature>
<feature type="region of interest" description="Disordered" evidence="1">
    <location>
        <begin position="483"/>
        <end position="613"/>
    </location>
</feature>
<dbReference type="VEuPathDB" id="FungiDB:VP01_3742g1"/>
<feature type="compositionally biased region" description="Basic residues" evidence="1">
    <location>
        <begin position="95"/>
        <end position="108"/>
    </location>
</feature>
<feature type="compositionally biased region" description="Basic and acidic residues" evidence="1">
    <location>
        <begin position="248"/>
        <end position="257"/>
    </location>
</feature>
<dbReference type="OrthoDB" id="2507488at2759"/>
<dbReference type="AlphaFoldDB" id="A0A0L6UTW4"/>
<feature type="region of interest" description="Disordered" evidence="1">
    <location>
        <begin position="45"/>
        <end position="64"/>
    </location>
</feature>
<dbReference type="GO" id="GO:0030041">
    <property type="term" value="P:actin filament polymerization"/>
    <property type="evidence" value="ECO:0007669"/>
    <property type="project" value="TreeGrafter"/>
</dbReference>
<evidence type="ECO:0000313" key="3">
    <source>
        <dbReference type="Proteomes" id="UP000037035"/>
    </source>
</evidence>
<protein>
    <submittedName>
        <fullName evidence="2">Uncharacterized protein</fullName>
    </submittedName>
</protein>
<feature type="region of interest" description="Disordered" evidence="1">
    <location>
        <begin position="74"/>
        <end position="115"/>
    </location>
</feature>
<feature type="region of interest" description="Disordered" evidence="1">
    <location>
        <begin position="1"/>
        <end position="24"/>
    </location>
</feature>
<keyword evidence="3" id="KW-1185">Reference proteome</keyword>
<feature type="region of interest" description="Disordered" evidence="1">
    <location>
        <begin position="270"/>
        <end position="374"/>
    </location>
</feature>
<feature type="compositionally biased region" description="Pro residues" evidence="1">
    <location>
        <begin position="303"/>
        <end position="320"/>
    </location>
</feature>
<dbReference type="GO" id="GO:0005884">
    <property type="term" value="C:actin filament"/>
    <property type="evidence" value="ECO:0007669"/>
    <property type="project" value="TreeGrafter"/>
</dbReference>
<comment type="caution">
    <text evidence="2">The sequence shown here is derived from an EMBL/GenBank/DDBJ whole genome shotgun (WGS) entry which is preliminary data.</text>
</comment>
<dbReference type="InterPro" id="IPR051412">
    <property type="entry name" value="Formin_Homology_Diaphanous_sf"/>
</dbReference>